<dbReference type="EC" id="3.4.19.12" evidence="6"/>
<dbReference type="PANTHER" id="PTHR24006:SF687">
    <property type="entry name" value="UBIQUITIN CARBOXYL-TERMINAL HYDROLASE 10"/>
    <property type="match status" value="1"/>
</dbReference>
<dbReference type="PROSITE" id="PS50235">
    <property type="entry name" value="USP_3"/>
    <property type="match status" value="1"/>
</dbReference>
<evidence type="ECO:0000259" key="8">
    <source>
        <dbReference type="PROSITE" id="PS50235"/>
    </source>
</evidence>
<comment type="caution">
    <text evidence="9">The sequence shown here is derived from an EMBL/GenBank/DDBJ whole genome shotgun (WGS) entry which is preliminary data.</text>
</comment>
<keyword evidence="10" id="KW-1185">Reference proteome</keyword>
<dbReference type="CDD" id="cd02257">
    <property type="entry name" value="Peptidase_C19"/>
    <property type="match status" value="1"/>
</dbReference>
<comment type="similarity">
    <text evidence="6">Belongs to the peptidase C19 family.</text>
</comment>
<evidence type="ECO:0000256" key="5">
    <source>
        <dbReference type="ARBA" id="ARBA00022807"/>
    </source>
</evidence>
<name>A0A8K0NQF1_9TREE</name>
<comment type="catalytic activity">
    <reaction evidence="1 6">
        <text>Thiol-dependent hydrolysis of ester, thioester, amide, peptide and isopeptide bonds formed by the C-terminal Gly of ubiquitin (a 76-residue protein attached to proteins as an intracellular targeting signal).</text>
        <dbReference type="EC" id="3.4.19.12"/>
    </reaction>
</comment>
<dbReference type="InterPro" id="IPR038765">
    <property type="entry name" value="Papain-like_cys_pep_sf"/>
</dbReference>
<evidence type="ECO:0000256" key="4">
    <source>
        <dbReference type="ARBA" id="ARBA00022801"/>
    </source>
</evidence>
<dbReference type="PANTHER" id="PTHR24006">
    <property type="entry name" value="UBIQUITIN CARBOXYL-TERMINAL HYDROLASE"/>
    <property type="match status" value="1"/>
</dbReference>
<evidence type="ECO:0000256" key="2">
    <source>
        <dbReference type="ARBA" id="ARBA00022670"/>
    </source>
</evidence>
<evidence type="ECO:0000313" key="9">
    <source>
        <dbReference type="EMBL" id="KAG7527992.1"/>
    </source>
</evidence>
<keyword evidence="2 6" id="KW-0645">Protease</keyword>
<dbReference type="PROSITE" id="PS00972">
    <property type="entry name" value="USP_1"/>
    <property type="match status" value="1"/>
</dbReference>
<dbReference type="GO" id="GO:0016579">
    <property type="term" value="P:protein deubiquitination"/>
    <property type="evidence" value="ECO:0007669"/>
    <property type="project" value="InterPro"/>
</dbReference>
<feature type="compositionally biased region" description="Low complexity" evidence="7">
    <location>
        <begin position="43"/>
        <end position="58"/>
    </location>
</feature>
<dbReference type="PROSITE" id="PS00973">
    <property type="entry name" value="USP_2"/>
    <property type="match status" value="1"/>
</dbReference>
<protein>
    <recommendedName>
        <fullName evidence="6">Ubiquitin carboxyl-terminal hydrolase</fullName>
        <ecNumber evidence="6">3.4.19.12</ecNumber>
    </recommendedName>
</protein>
<organism evidence="9 10">
    <name type="scientific">Filobasidium floriforme</name>
    <dbReference type="NCBI Taxonomy" id="5210"/>
    <lineage>
        <taxon>Eukaryota</taxon>
        <taxon>Fungi</taxon>
        <taxon>Dikarya</taxon>
        <taxon>Basidiomycota</taxon>
        <taxon>Agaricomycotina</taxon>
        <taxon>Tremellomycetes</taxon>
        <taxon>Filobasidiales</taxon>
        <taxon>Filobasidiaceae</taxon>
        <taxon>Filobasidium</taxon>
    </lineage>
</organism>
<dbReference type="AlphaFoldDB" id="A0A8K0NQF1"/>
<feature type="compositionally biased region" description="Basic and acidic residues" evidence="7">
    <location>
        <begin position="315"/>
        <end position="326"/>
    </location>
</feature>
<evidence type="ECO:0000256" key="1">
    <source>
        <dbReference type="ARBA" id="ARBA00000707"/>
    </source>
</evidence>
<dbReference type="GO" id="GO:0005634">
    <property type="term" value="C:nucleus"/>
    <property type="evidence" value="ECO:0007669"/>
    <property type="project" value="TreeGrafter"/>
</dbReference>
<evidence type="ECO:0000256" key="3">
    <source>
        <dbReference type="ARBA" id="ARBA00022786"/>
    </source>
</evidence>
<feature type="region of interest" description="Disordered" evidence="7">
    <location>
        <begin position="315"/>
        <end position="357"/>
    </location>
</feature>
<evidence type="ECO:0000256" key="6">
    <source>
        <dbReference type="RuleBase" id="RU366025"/>
    </source>
</evidence>
<keyword evidence="4 6" id="KW-0378">Hydrolase</keyword>
<feature type="domain" description="USP" evidence="8">
    <location>
        <begin position="168"/>
        <end position="588"/>
    </location>
</feature>
<dbReference type="Gene3D" id="3.90.70.10">
    <property type="entry name" value="Cysteine proteinases"/>
    <property type="match status" value="1"/>
</dbReference>
<dbReference type="InterPro" id="IPR001394">
    <property type="entry name" value="Peptidase_C19_UCH"/>
</dbReference>
<feature type="region of interest" description="Disordered" evidence="7">
    <location>
        <begin position="86"/>
        <end position="117"/>
    </location>
</feature>
<evidence type="ECO:0000256" key="7">
    <source>
        <dbReference type="SAM" id="MobiDB-lite"/>
    </source>
</evidence>
<reference evidence="9" key="1">
    <citation type="submission" date="2020-04" db="EMBL/GenBank/DDBJ databases">
        <title>Analysis of mating type loci in Filobasidium floriforme.</title>
        <authorList>
            <person name="Nowrousian M."/>
        </authorList>
    </citation>
    <scope>NUCLEOTIDE SEQUENCE</scope>
    <source>
        <strain evidence="9">CBS 6242</strain>
    </source>
</reference>
<dbReference type="EMBL" id="JABELV010000214">
    <property type="protein sequence ID" value="KAG7527992.1"/>
    <property type="molecule type" value="Genomic_DNA"/>
</dbReference>
<keyword evidence="3 6" id="KW-0833">Ubl conjugation pathway</keyword>
<dbReference type="InterPro" id="IPR050164">
    <property type="entry name" value="Peptidase_C19"/>
</dbReference>
<dbReference type="InterPro" id="IPR028889">
    <property type="entry name" value="USP"/>
</dbReference>
<dbReference type="GO" id="GO:0004843">
    <property type="term" value="F:cysteine-type deubiquitinase activity"/>
    <property type="evidence" value="ECO:0007669"/>
    <property type="project" value="UniProtKB-UniRule"/>
</dbReference>
<feature type="region of interest" description="Disordered" evidence="7">
    <location>
        <begin position="19"/>
        <end position="71"/>
    </location>
</feature>
<dbReference type="OrthoDB" id="429671at2759"/>
<evidence type="ECO:0000313" key="10">
    <source>
        <dbReference type="Proteomes" id="UP000812966"/>
    </source>
</evidence>
<dbReference type="Proteomes" id="UP000812966">
    <property type="component" value="Unassembled WGS sequence"/>
</dbReference>
<sequence>MIAESTRFLQERAKQAKAAAVSASAKVTEPIVSEPAEQISTEATPNEPTSTSAPASSSPAPPAPPVKAAPKSWAALLRPSVSAPAKASDAARFTSGSAEPPTGESASAGQAGPIEGGGKPVKPIGYAAAAAAGSASRSGELDLGKLLSEGVGGLPLSAGAAGLASVPRGLINTGNMCFANSIMQVLAYCNPFNILLQELSKRIKADLGGRTRLLEAMMLFLREFAAAEMGDSEPNGSGVASDKAIPASAKPEKVTSGGIAKSGEAFVPTYVYEAMRENKRFDTMRRGHQEDAEEFMGFFLETLHEELLYLVSRHESRTAKGPRKDNATTPSKMSDDASEEREVTRPVSPSAGRDDGWLEVGKNQKLNVVRTTTSRESAISKIFGGKLRSVLRTPGQKDSVTLEPYQPLQLDISAPNVHTITEALLHLNEPETISGVYSASRGTNVDATKTVYLETVPPILTLHLKRFLYDPVENRVVKKGKAVAYGPELIIPTSIISPARRPAGGELRYRLFGVVYHHGSTATGGHYTACVLKQDGKGWLHLDDELVENVEGDAGVYVTRDAAVHGDAGTVGRSMRSKCAYLLFYARV</sequence>
<dbReference type="GO" id="GO:0006508">
    <property type="term" value="P:proteolysis"/>
    <property type="evidence" value="ECO:0007669"/>
    <property type="project" value="UniProtKB-KW"/>
</dbReference>
<dbReference type="SUPFAM" id="SSF54001">
    <property type="entry name" value="Cysteine proteinases"/>
    <property type="match status" value="1"/>
</dbReference>
<keyword evidence="5 6" id="KW-0788">Thiol protease</keyword>
<dbReference type="Pfam" id="PF00443">
    <property type="entry name" value="UCH"/>
    <property type="match status" value="1"/>
</dbReference>
<proteinExistence type="inferred from homology"/>
<accession>A0A8K0NQF1</accession>
<dbReference type="InterPro" id="IPR018200">
    <property type="entry name" value="USP_CS"/>
</dbReference>
<gene>
    <name evidence="9" type="ORF">FFLO_06466</name>
</gene>
<dbReference type="GO" id="GO:0005829">
    <property type="term" value="C:cytosol"/>
    <property type="evidence" value="ECO:0007669"/>
    <property type="project" value="TreeGrafter"/>
</dbReference>